<keyword evidence="3 9" id="KW-1003">Cell membrane</keyword>
<dbReference type="NCBIfam" id="TIGR00220">
    <property type="entry name" value="mscL"/>
    <property type="match status" value="1"/>
</dbReference>
<dbReference type="EMBL" id="JBHSFU010000007">
    <property type="protein sequence ID" value="MFC4558987.1"/>
    <property type="molecule type" value="Genomic_DNA"/>
</dbReference>
<evidence type="ECO:0000256" key="8">
    <source>
        <dbReference type="ARBA" id="ARBA00023303"/>
    </source>
</evidence>
<comment type="subunit">
    <text evidence="9">Homopentamer.</text>
</comment>
<evidence type="ECO:0000313" key="11">
    <source>
        <dbReference type="Proteomes" id="UP001595989"/>
    </source>
</evidence>
<dbReference type="Gene3D" id="1.10.1200.120">
    <property type="entry name" value="Large-conductance mechanosensitive channel, MscL, domain 1"/>
    <property type="match status" value="1"/>
</dbReference>
<evidence type="ECO:0000256" key="9">
    <source>
        <dbReference type="HAMAP-Rule" id="MF_00115"/>
    </source>
</evidence>
<accession>A0ABV9DKR8</accession>
<evidence type="ECO:0000256" key="7">
    <source>
        <dbReference type="ARBA" id="ARBA00023136"/>
    </source>
</evidence>
<keyword evidence="2 9" id="KW-0813">Transport</keyword>
<evidence type="ECO:0000313" key="10">
    <source>
        <dbReference type="EMBL" id="MFC4558987.1"/>
    </source>
</evidence>
<dbReference type="SUPFAM" id="SSF81330">
    <property type="entry name" value="Gated mechanosensitive channel"/>
    <property type="match status" value="1"/>
</dbReference>
<keyword evidence="4 9" id="KW-0812">Transmembrane</keyword>
<proteinExistence type="inferred from homology"/>
<evidence type="ECO:0000256" key="1">
    <source>
        <dbReference type="ARBA" id="ARBA00004141"/>
    </source>
</evidence>
<comment type="function">
    <text evidence="9">Channel that opens in response to stretch forces in the membrane lipid bilayer. May participate in the regulation of osmotic pressure changes within the cell.</text>
</comment>
<dbReference type="InterPro" id="IPR001185">
    <property type="entry name" value="MS_channel"/>
</dbReference>
<keyword evidence="6 9" id="KW-0406">Ion transport</keyword>
<evidence type="ECO:0000256" key="4">
    <source>
        <dbReference type="ARBA" id="ARBA00022692"/>
    </source>
</evidence>
<dbReference type="NCBIfam" id="NF001843">
    <property type="entry name" value="PRK00567.1-4"/>
    <property type="match status" value="1"/>
</dbReference>
<dbReference type="PRINTS" id="PR01264">
    <property type="entry name" value="MECHCHANNEL"/>
</dbReference>
<feature type="transmembrane region" description="Helical" evidence="9">
    <location>
        <begin position="12"/>
        <end position="31"/>
    </location>
</feature>
<reference evidence="11" key="1">
    <citation type="journal article" date="2019" name="Int. J. Syst. Evol. Microbiol.">
        <title>The Global Catalogue of Microorganisms (GCM) 10K type strain sequencing project: providing services to taxonomists for standard genome sequencing and annotation.</title>
        <authorList>
            <consortium name="The Broad Institute Genomics Platform"/>
            <consortium name="The Broad Institute Genome Sequencing Center for Infectious Disease"/>
            <person name="Wu L."/>
            <person name="Ma J."/>
        </authorList>
    </citation>
    <scope>NUCLEOTIDE SEQUENCE [LARGE SCALE GENOMIC DNA]</scope>
    <source>
        <strain evidence="11">CGMCC 4.7426</strain>
    </source>
</reference>
<dbReference type="PANTHER" id="PTHR30266">
    <property type="entry name" value="MECHANOSENSITIVE CHANNEL MSCL"/>
    <property type="match status" value="1"/>
</dbReference>
<keyword evidence="8 9" id="KW-0407">Ion channel</keyword>
<dbReference type="Proteomes" id="UP001595989">
    <property type="component" value="Unassembled WGS sequence"/>
</dbReference>
<comment type="subcellular location">
    <subcellularLocation>
        <location evidence="9">Cell membrane</location>
        <topology evidence="9">Multi-pass membrane protein</topology>
    </subcellularLocation>
    <subcellularLocation>
        <location evidence="1">Membrane</location>
        <topology evidence="1">Multi-pass membrane protein</topology>
    </subcellularLocation>
</comment>
<dbReference type="Pfam" id="PF01741">
    <property type="entry name" value="MscL"/>
    <property type="match status" value="1"/>
</dbReference>
<sequence length="147" mass="16839">MWSDFKEFAMKGNVFELAVAVVIGTAFGKIVSSLVENIIMPVAGILGSGVDFTEMKYTVRDADILYGEFIQSIFDFLVIALSIFFFIRLMKKLHPENEEAEKKEKKPDKKEELLTEIRDLLKDKPVVMSKKKKVSIHIKGKRDENHE</sequence>
<dbReference type="HAMAP" id="MF_00115">
    <property type="entry name" value="MscL"/>
    <property type="match status" value="1"/>
</dbReference>
<comment type="similarity">
    <text evidence="9">Belongs to the MscL family.</text>
</comment>
<dbReference type="PANTHER" id="PTHR30266:SF2">
    <property type="entry name" value="LARGE-CONDUCTANCE MECHANOSENSITIVE CHANNEL"/>
    <property type="match status" value="1"/>
</dbReference>
<comment type="caution">
    <text evidence="10">The sequence shown here is derived from an EMBL/GenBank/DDBJ whole genome shotgun (WGS) entry which is preliminary data.</text>
</comment>
<dbReference type="InterPro" id="IPR037673">
    <property type="entry name" value="MSC/AndL"/>
</dbReference>
<keyword evidence="5 9" id="KW-1133">Transmembrane helix</keyword>
<protein>
    <recommendedName>
        <fullName evidence="9">Large-conductance mechanosensitive channel</fullName>
    </recommendedName>
</protein>
<keyword evidence="11" id="KW-1185">Reference proteome</keyword>
<organism evidence="10 11">
    <name type="scientific">Virgibacillus kekensis</name>
    <dbReference type="NCBI Taxonomy" id="202261"/>
    <lineage>
        <taxon>Bacteria</taxon>
        <taxon>Bacillati</taxon>
        <taxon>Bacillota</taxon>
        <taxon>Bacilli</taxon>
        <taxon>Bacillales</taxon>
        <taxon>Bacillaceae</taxon>
        <taxon>Virgibacillus</taxon>
    </lineage>
</organism>
<evidence type="ECO:0000256" key="2">
    <source>
        <dbReference type="ARBA" id="ARBA00022448"/>
    </source>
</evidence>
<name>A0ABV9DKR8_9BACI</name>
<evidence type="ECO:0000256" key="3">
    <source>
        <dbReference type="ARBA" id="ARBA00022475"/>
    </source>
</evidence>
<feature type="transmembrane region" description="Helical" evidence="9">
    <location>
        <begin position="64"/>
        <end position="87"/>
    </location>
</feature>
<dbReference type="RefSeq" id="WP_390296390.1">
    <property type="nucleotide sequence ID" value="NZ_JBHSFU010000007.1"/>
</dbReference>
<dbReference type="InterPro" id="IPR036019">
    <property type="entry name" value="MscL_channel"/>
</dbReference>
<evidence type="ECO:0000256" key="6">
    <source>
        <dbReference type="ARBA" id="ARBA00023065"/>
    </source>
</evidence>
<evidence type="ECO:0000256" key="5">
    <source>
        <dbReference type="ARBA" id="ARBA00022989"/>
    </source>
</evidence>
<keyword evidence="7 9" id="KW-0472">Membrane</keyword>
<gene>
    <name evidence="9 10" type="primary">mscL</name>
    <name evidence="10" type="ORF">ACFO3D_12365</name>
</gene>